<dbReference type="EMBL" id="LUGG01000002">
    <property type="protein sequence ID" value="OBZ77845.1"/>
    <property type="molecule type" value="Genomic_DNA"/>
</dbReference>
<proteinExistence type="predicted"/>
<comment type="caution">
    <text evidence="1">The sequence shown here is derived from an EMBL/GenBank/DDBJ whole genome shotgun (WGS) entry which is preliminary data.</text>
</comment>
<organism evidence="1 2">
    <name type="scientific">Grifola frondosa</name>
    <name type="common">Maitake</name>
    <name type="synonym">Polyporus frondosus</name>
    <dbReference type="NCBI Taxonomy" id="5627"/>
    <lineage>
        <taxon>Eukaryota</taxon>
        <taxon>Fungi</taxon>
        <taxon>Dikarya</taxon>
        <taxon>Basidiomycota</taxon>
        <taxon>Agaricomycotina</taxon>
        <taxon>Agaricomycetes</taxon>
        <taxon>Polyporales</taxon>
        <taxon>Grifolaceae</taxon>
        <taxon>Grifola</taxon>
    </lineage>
</organism>
<keyword evidence="2" id="KW-1185">Reference proteome</keyword>
<dbReference type="Proteomes" id="UP000092993">
    <property type="component" value="Unassembled WGS sequence"/>
</dbReference>
<evidence type="ECO:0000313" key="1">
    <source>
        <dbReference type="EMBL" id="OBZ77845.1"/>
    </source>
</evidence>
<accession>A0A1C7MLV7</accession>
<name>A0A1C7MLV7_GRIFR</name>
<protein>
    <submittedName>
        <fullName evidence="1">Uncharacterized protein</fullName>
    </submittedName>
</protein>
<gene>
    <name evidence="1" type="ORF">A0H81_01827</name>
</gene>
<reference evidence="1 2" key="1">
    <citation type="submission" date="2016-03" db="EMBL/GenBank/DDBJ databases">
        <title>Whole genome sequencing of Grifola frondosa 9006-11.</title>
        <authorList>
            <person name="Min B."/>
            <person name="Park H."/>
            <person name="Kim J.-G."/>
            <person name="Cho H."/>
            <person name="Oh Y.-L."/>
            <person name="Kong W.-S."/>
            <person name="Choi I.-G."/>
        </authorList>
    </citation>
    <scope>NUCLEOTIDE SEQUENCE [LARGE SCALE GENOMIC DNA]</scope>
    <source>
        <strain evidence="1 2">9006-11</strain>
    </source>
</reference>
<dbReference type="AlphaFoldDB" id="A0A1C7MLV7"/>
<sequence length="487" mass="54341">MALSDIIDDASTPARLHQSRCGRPPFVVVCHSFAFDLAGQGASSSPNLTAATQIQTNLRESTYWSGTDINTTLSLEDMQQVDLSAVTAFELINALKTRLSSTVAETNTRMLQALEYKIASVLAISRMELNRRVIPLPPDSCKILWLVPGPGVEPETSVWNREPQHIRCDTSLARLAASRGPNAPIRQYIHDLTYDPEVKPHPLDLTLTSQPMTNDIMDDPYSGPRQVRLDHLRKITFAAKKNPRPSIIRFLDHIDFDPHVVVSFVVPSSFEGFDLAGLISGCAGAITRLRLDEPPDGSCTICAVGPRCRFQAVISGYPANEFCKSFADNLPLAAVRELWVRSYPFTLLQSFFNNATLERCSTLDTLVVCDHSLSESLQLLSFEVHPSFNRTYASLTTLRVLWTSTKPNMVLMDNEFWDAKKLHGAFGVSLKHLIFEVPKEVGFQMDDAFVECMRHFSEFVTGAFFVPPTPDVSYASPKFRAVEWPAW</sequence>
<evidence type="ECO:0000313" key="2">
    <source>
        <dbReference type="Proteomes" id="UP000092993"/>
    </source>
</evidence>